<dbReference type="Proteomes" id="UP000054995">
    <property type="component" value="Unassembled WGS sequence"/>
</dbReference>
<reference evidence="2 3" key="1">
    <citation type="submission" date="2015-01" db="EMBL/GenBank/DDBJ databases">
        <title>Evolution of Trichinella species and genotypes.</title>
        <authorList>
            <person name="Korhonen P.K."/>
            <person name="Edoardo P."/>
            <person name="Giuseppe L.R."/>
            <person name="Gasser R.B."/>
        </authorList>
    </citation>
    <scope>NUCLEOTIDE SEQUENCE [LARGE SCALE GENOMIC DNA]</scope>
    <source>
        <strain evidence="2">ISS470</strain>
    </source>
</reference>
<feature type="signal peptide" evidence="1">
    <location>
        <begin position="1"/>
        <end position="19"/>
    </location>
</feature>
<proteinExistence type="predicted"/>
<evidence type="ECO:0000313" key="3">
    <source>
        <dbReference type="Proteomes" id="UP000054995"/>
    </source>
</evidence>
<gene>
    <name evidence="2" type="ORF">T4D_5478</name>
</gene>
<name>A0A0V1F3S5_TRIPS</name>
<dbReference type="EMBL" id="JYDT01000495">
    <property type="protein sequence ID" value="KRY80460.1"/>
    <property type="molecule type" value="Genomic_DNA"/>
</dbReference>
<dbReference type="AlphaFoldDB" id="A0A0V1F3S5"/>
<evidence type="ECO:0000256" key="1">
    <source>
        <dbReference type="SAM" id="SignalP"/>
    </source>
</evidence>
<protein>
    <submittedName>
        <fullName evidence="2">Uncharacterized protein</fullName>
    </submittedName>
</protein>
<accession>A0A0V1F3S5</accession>
<keyword evidence="1" id="KW-0732">Signal</keyword>
<organism evidence="2 3">
    <name type="scientific">Trichinella pseudospiralis</name>
    <name type="common">Parasitic roundworm</name>
    <dbReference type="NCBI Taxonomy" id="6337"/>
    <lineage>
        <taxon>Eukaryota</taxon>
        <taxon>Metazoa</taxon>
        <taxon>Ecdysozoa</taxon>
        <taxon>Nematoda</taxon>
        <taxon>Enoplea</taxon>
        <taxon>Dorylaimia</taxon>
        <taxon>Trichinellida</taxon>
        <taxon>Trichinellidae</taxon>
        <taxon>Trichinella</taxon>
    </lineage>
</organism>
<feature type="chain" id="PRO_5006877708" evidence="1">
    <location>
        <begin position="20"/>
        <end position="72"/>
    </location>
</feature>
<evidence type="ECO:0000313" key="2">
    <source>
        <dbReference type="EMBL" id="KRY80460.1"/>
    </source>
</evidence>
<keyword evidence="3" id="KW-1185">Reference proteome</keyword>
<sequence>MINEKWLLLKIRWLEGVQAYVDQMTLAQGGCLNNTRSKWLERGRREYGAEMTLSQGGWMCWQASIRGINDTR</sequence>
<comment type="caution">
    <text evidence="2">The sequence shown here is derived from an EMBL/GenBank/DDBJ whole genome shotgun (WGS) entry which is preliminary data.</text>
</comment>